<evidence type="ECO:0000259" key="7">
    <source>
        <dbReference type="Pfam" id="PF00156"/>
    </source>
</evidence>
<keyword evidence="3 6" id="KW-0328">Glycosyltransferase</keyword>
<feature type="binding site" evidence="6">
    <location>
        <position position="95"/>
    </location>
    <ligand>
        <name>5-phospho-alpha-D-ribose 1-diphosphate</name>
        <dbReference type="ChEBI" id="CHEBI:58017"/>
        <note>ligand shared between dimeric partners</note>
    </ligand>
</feature>
<dbReference type="STRING" id="760192.Halhy_6291"/>
<dbReference type="UniPathway" id="UPA00070">
    <property type="reaction ID" value="UER00119"/>
</dbReference>
<reference key="2">
    <citation type="submission" date="2011-04" db="EMBL/GenBank/DDBJ databases">
        <title>Complete sequence of chromosome of Haliscomenobacter hydrossis DSM 1100.</title>
        <authorList>
            <consortium name="US DOE Joint Genome Institute (JGI-PGF)"/>
            <person name="Lucas S."/>
            <person name="Han J."/>
            <person name="Lapidus A."/>
            <person name="Bruce D."/>
            <person name="Goodwin L."/>
            <person name="Pitluck S."/>
            <person name="Peters L."/>
            <person name="Kyrpides N."/>
            <person name="Mavromatis K."/>
            <person name="Ivanova N."/>
            <person name="Ovchinnikova G."/>
            <person name="Pagani I."/>
            <person name="Daligault H."/>
            <person name="Detter J.C."/>
            <person name="Han C."/>
            <person name="Land M."/>
            <person name="Hauser L."/>
            <person name="Markowitz V."/>
            <person name="Cheng J.-F."/>
            <person name="Hugenholtz P."/>
            <person name="Woyke T."/>
            <person name="Wu D."/>
            <person name="Verbarg S."/>
            <person name="Frueling A."/>
            <person name="Brambilla E."/>
            <person name="Klenk H.-P."/>
            <person name="Eisen J.A."/>
        </authorList>
    </citation>
    <scope>NUCLEOTIDE SEQUENCE</scope>
    <source>
        <strain>DSM 1100</strain>
    </source>
</reference>
<dbReference type="EC" id="2.4.2.10" evidence="2 6"/>
<evidence type="ECO:0000256" key="2">
    <source>
        <dbReference type="ARBA" id="ARBA00011971"/>
    </source>
</evidence>
<comment type="cofactor">
    <cofactor evidence="6">
        <name>Mg(2+)</name>
        <dbReference type="ChEBI" id="CHEBI:18420"/>
    </cofactor>
</comment>
<dbReference type="GO" id="GO:0000287">
    <property type="term" value="F:magnesium ion binding"/>
    <property type="evidence" value="ECO:0007669"/>
    <property type="project" value="UniProtKB-UniRule"/>
</dbReference>
<proteinExistence type="inferred from homology"/>
<evidence type="ECO:0000313" key="8">
    <source>
        <dbReference type="EMBL" id="AEE54110.1"/>
    </source>
</evidence>
<sequence length="212" mass="23329">MNFATEVAKNLLQIKAIKLSPQKPFTWASGLKSPIYCDNRTLLSYPAIRDLVVEGFIEKAQAFPSFDVVAGVATAGIPHGALLADRLKLPFVYVRAKAKEHGRQNLIEGEIRAGQKVLVVEDLISTGGSSLQAVEALRAEGCTVVGVLAIFSYEFPVATESFKATNCQLETLSNYSVLTQVAIDSAYVSHEDQETLRKWRQDPALWSTQWQN</sequence>
<dbReference type="GO" id="GO:0044205">
    <property type="term" value="P:'de novo' UMP biosynthetic process"/>
    <property type="evidence" value="ECO:0007669"/>
    <property type="project" value="UniProtKB-UniRule"/>
</dbReference>
<name>F4L692_HALH1</name>
<dbReference type="GO" id="GO:0004588">
    <property type="term" value="F:orotate phosphoribosyltransferase activity"/>
    <property type="evidence" value="ECO:0007669"/>
    <property type="project" value="UniProtKB-UniRule"/>
</dbReference>
<dbReference type="EMBL" id="CP002691">
    <property type="protein sequence ID" value="AEE54110.1"/>
    <property type="molecule type" value="Genomic_DNA"/>
</dbReference>
<dbReference type="eggNOG" id="COG0461">
    <property type="taxonomic scope" value="Bacteria"/>
</dbReference>
<dbReference type="HOGENOM" id="CLU_074878_1_1_10"/>
<keyword evidence="9" id="KW-1185">Reference proteome</keyword>
<dbReference type="InterPro" id="IPR000836">
    <property type="entry name" value="PRTase_dom"/>
</dbReference>
<keyword evidence="6" id="KW-0460">Magnesium</keyword>
<gene>
    <name evidence="6" type="primary">pyrE</name>
    <name evidence="8" type="ordered locus">Halhy_6291</name>
</gene>
<dbReference type="SUPFAM" id="SSF53271">
    <property type="entry name" value="PRTase-like"/>
    <property type="match status" value="1"/>
</dbReference>
<dbReference type="Proteomes" id="UP000008461">
    <property type="component" value="Chromosome"/>
</dbReference>
<dbReference type="GO" id="GO:0019856">
    <property type="term" value="P:pyrimidine nucleobase biosynthetic process"/>
    <property type="evidence" value="ECO:0007669"/>
    <property type="project" value="TreeGrafter"/>
</dbReference>
<evidence type="ECO:0000256" key="1">
    <source>
        <dbReference type="ARBA" id="ARBA00004889"/>
    </source>
</evidence>
<dbReference type="KEGG" id="hhy:Halhy_6291"/>
<feature type="binding site" description="in other chain" evidence="6">
    <location>
        <begin position="121"/>
        <end position="129"/>
    </location>
    <ligand>
        <name>5-phospho-alpha-D-ribose 1-diphosphate</name>
        <dbReference type="ChEBI" id="CHEBI:58017"/>
        <note>ligand shared between dimeric partners</note>
    </ligand>
</feature>
<dbReference type="InterPro" id="IPR023031">
    <property type="entry name" value="OPRT"/>
</dbReference>
<dbReference type="CDD" id="cd06223">
    <property type="entry name" value="PRTases_typeI"/>
    <property type="match status" value="1"/>
</dbReference>
<dbReference type="PANTHER" id="PTHR19278">
    <property type="entry name" value="OROTATE PHOSPHORIBOSYLTRANSFERASE"/>
    <property type="match status" value="1"/>
</dbReference>
<evidence type="ECO:0000313" key="9">
    <source>
        <dbReference type="Proteomes" id="UP000008461"/>
    </source>
</evidence>
<feature type="binding site" evidence="6">
    <location>
        <position position="99"/>
    </location>
    <ligand>
        <name>5-phospho-alpha-D-ribose 1-diphosphate</name>
        <dbReference type="ChEBI" id="CHEBI:58017"/>
        <note>ligand shared between dimeric partners</note>
    </ligand>
</feature>
<dbReference type="InterPro" id="IPR029057">
    <property type="entry name" value="PRTase-like"/>
</dbReference>
<feature type="binding site" evidence="6">
    <location>
        <position position="125"/>
    </location>
    <ligand>
        <name>orotate</name>
        <dbReference type="ChEBI" id="CHEBI:30839"/>
    </ligand>
</feature>
<dbReference type="HAMAP" id="MF_01208">
    <property type="entry name" value="PyrE"/>
    <property type="match status" value="1"/>
</dbReference>
<evidence type="ECO:0000256" key="4">
    <source>
        <dbReference type="ARBA" id="ARBA00022679"/>
    </source>
</evidence>
<dbReference type="PANTHER" id="PTHR19278:SF9">
    <property type="entry name" value="URIDINE 5'-MONOPHOSPHATE SYNTHASE"/>
    <property type="match status" value="1"/>
</dbReference>
<dbReference type="Gene3D" id="3.40.50.2020">
    <property type="match status" value="1"/>
</dbReference>
<accession>F4L692</accession>
<dbReference type="AlphaFoldDB" id="F4L692"/>
<reference evidence="8 9" key="1">
    <citation type="journal article" date="2011" name="Stand. Genomic Sci.">
        <title>Complete genome sequence of Haliscomenobacter hydrossis type strain (O).</title>
        <authorList>
            <consortium name="US DOE Joint Genome Institute (JGI-PGF)"/>
            <person name="Daligault H."/>
            <person name="Lapidus A."/>
            <person name="Zeytun A."/>
            <person name="Nolan M."/>
            <person name="Lucas S."/>
            <person name="Del Rio T.G."/>
            <person name="Tice H."/>
            <person name="Cheng J.F."/>
            <person name="Tapia R."/>
            <person name="Han C."/>
            <person name="Goodwin L."/>
            <person name="Pitluck S."/>
            <person name="Liolios K."/>
            <person name="Pagani I."/>
            <person name="Ivanova N."/>
            <person name="Huntemann M."/>
            <person name="Mavromatis K."/>
            <person name="Mikhailova N."/>
            <person name="Pati A."/>
            <person name="Chen A."/>
            <person name="Palaniappan K."/>
            <person name="Land M."/>
            <person name="Hauser L."/>
            <person name="Brambilla E.M."/>
            <person name="Rohde M."/>
            <person name="Verbarg S."/>
            <person name="Goker M."/>
            <person name="Bristow J."/>
            <person name="Eisen J.A."/>
            <person name="Markowitz V."/>
            <person name="Hugenholtz P."/>
            <person name="Kyrpides N.C."/>
            <person name="Klenk H.P."/>
            <person name="Woyke T."/>
        </authorList>
    </citation>
    <scope>NUCLEOTIDE SEQUENCE [LARGE SCALE GENOMIC DNA]</scope>
    <source>
        <strain evidence="9">ATCC 27775 / DSM 1100 / LMG 10767 / O</strain>
    </source>
</reference>
<keyword evidence="5 6" id="KW-0665">Pyrimidine biosynthesis</keyword>
<comment type="catalytic activity">
    <reaction evidence="6">
        <text>orotidine 5'-phosphate + diphosphate = orotate + 5-phospho-alpha-D-ribose 1-diphosphate</text>
        <dbReference type="Rhea" id="RHEA:10380"/>
        <dbReference type="ChEBI" id="CHEBI:30839"/>
        <dbReference type="ChEBI" id="CHEBI:33019"/>
        <dbReference type="ChEBI" id="CHEBI:57538"/>
        <dbReference type="ChEBI" id="CHEBI:58017"/>
        <dbReference type="EC" id="2.4.2.10"/>
    </reaction>
</comment>
<dbReference type="RefSeq" id="WP_013768631.1">
    <property type="nucleotide sequence ID" value="NC_015510.1"/>
</dbReference>
<evidence type="ECO:0000256" key="6">
    <source>
        <dbReference type="HAMAP-Rule" id="MF_01208"/>
    </source>
</evidence>
<comment type="subunit">
    <text evidence="6">Homodimer.</text>
</comment>
<comment type="similarity">
    <text evidence="6">Belongs to the purine/pyrimidine phosphoribosyltransferase family. PyrE subfamily.</text>
</comment>
<comment type="function">
    <text evidence="6">Catalyzes the transfer of a ribosyl phosphate group from 5-phosphoribose 1-diphosphate to orotate, leading to the formation of orotidine monophosphate (OMP).</text>
</comment>
<comment type="pathway">
    <text evidence="1 6">Pyrimidine metabolism; UMP biosynthesis via de novo pathway; UMP from orotate: step 1/2.</text>
</comment>
<comment type="caution">
    <text evidence="6">Lacks conserved residue(s) required for the propagation of feature annotation.</text>
</comment>
<organism evidence="8 9">
    <name type="scientific">Haliscomenobacter hydrossis (strain ATCC 27775 / DSM 1100 / LMG 10767 / O)</name>
    <dbReference type="NCBI Taxonomy" id="760192"/>
    <lineage>
        <taxon>Bacteria</taxon>
        <taxon>Pseudomonadati</taxon>
        <taxon>Bacteroidota</taxon>
        <taxon>Saprospiria</taxon>
        <taxon>Saprospirales</taxon>
        <taxon>Haliscomenobacteraceae</taxon>
        <taxon>Haliscomenobacter</taxon>
    </lineage>
</organism>
<dbReference type="NCBIfam" id="TIGR00336">
    <property type="entry name" value="pyrE"/>
    <property type="match status" value="1"/>
</dbReference>
<dbReference type="OrthoDB" id="9802134at2"/>
<feature type="binding site" evidence="6">
    <location>
        <position position="101"/>
    </location>
    <ligand>
        <name>5-phospho-alpha-D-ribose 1-diphosphate</name>
        <dbReference type="ChEBI" id="CHEBI:58017"/>
        <note>ligand shared between dimeric partners</note>
    </ligand>
</feature>
<dbReference type="Pfam" id="PF00156">
    <property type="entry name" value="Pribosyltran"/>
    <property type="match status" value="1"/>
</dbReference>
<dbReference type="InterPro" id="IPR004467">
    <property type="entry name" value="Or_phspho_trans_dom"/>
</dbReference>
<keyword evidence="4 6" id="KW-0808">Transferase</keyword>
<evidence type="ECO:0000256" key="5">
    <source>
        <dbReference type="ARBA" id="ARBA00022975"/>
    </source>
</evidence>
<feature type="domain" description="Phosphoribosyltransferase" evidence="7">
    <location>
        <begin position="63"/>
        <end position="183"/>
    </location>
</feature>
<protein>
    <recommendedName>
        <fullName evidence="2 6">Orotate phosphoribosyltransferase</fullName>
        <shortName evidence="6">OPRT</shortName>
        <shortName evidence="6">OPRTase</shortName>
        <ecNumber evidence="2 6">2.4.2.10</ecNumber>
    </recommendedName>
</protein>
<evidence type="ECO:0000256" key="3">
    <source>
        <dbReference type="ARBA" id="ARBA00022676"/>
    </source>
</evidence>